<dbReference type="EMBL" id="QMFB01000038">
    <property type="protein sequence ID" value="RAV11235.1"/>
    <property type="molecule type" value="Genomic_DNA"/>
</dbReference>
<gene>
    <name evidence="1" type="primary">yyaC</name>
    <name evidence="1" type="ORF">DQG23_36490</name>
</gene>
<accession>A0A329LTD8</accession>
<organism evidence="1 2">
    <name type="scientific">Paenibacillus contaminans</name>
    <dbReference type="NCBI Taxonomy" id="450362"/>
    <lineage>
        <taxon>Bacteria</taxon>
        <taxon>Bacillati</taxon>
        <taxon>Bacillota</taxon>
        <taxon>Bacilli</taxon>
        <taxon>Bacillales</taxon>
        <taxon>Paenibacillaceae</taxon>
        <taxon>Paenibacillus</taxon>
    </lineage>
</organism>
<dbReference type="SUPFAM" id="SSF53163">
    <property type="entry name" value="HybD-like"/>
    <property type="match status" value="1"/>
</dbReference>
<keyword evidence="1" id="KW-0378">Hydrolase</keyword>
<dbReference type="Pfam" id="PF06866">
    <property type="entry name" value="DUF1256"/>
    <property type="match status" value="1"/>
</dbReference>
<sequence length="190" mass="20376">MMPGGKSAMERNSCLGGKKIVREHGLIPFFKLMAEDGVNTSGLWFVCIGTDRSSGDSLGPLTGTLLMEAGYANVIGTLAEPCDSDRLPRLLQRIPAGAVVLGIDACVGRPEAVGYFRLAREPIEPGRSMGRPLPPVGDWSIAAIVCENKGNPAFVLQRTPLNRVLTMARDIVKAVQNVFPLAVAEESMKR</sequence>
<keyword evidence="2" id="KW-1185">Reference proteome</keyword>
<evidence type="ECO:0000313" key="1">
    <source>
        <dbReference type="EMBL" id="RAV11235.1"/>
    </source>
</evidence>
<reference evidence="1 2" key="1">
    <citation type="journal article" date="2009" name="Int. J. Syst. Evol. Microbiol.">
        <title>Paenibacillus contaminans sp. nov., isolated from a contaminated laboratory plate.</title>
        <authorList>
            <person name="Chou J.H."/>
            <person name="Lee J.H."/>
            <person name="Lin M.C."/>
            <person name="Chang P.S."/>
            <person name="Arun A.B."/>
            <person name="Young C.C."/>
            <person name="Chen W.M."/>
        </authorList>
    </citation>
    <scope>NUCLEOTIDE SEQUENCE [LARGE SCALE GENOMIC DNA]</scope>
    <source>
        <strain evidence="1 2">CKOBP-6</strain>
    </source>
</reference>
<dbReference type="GO" id="GO:0008233">
    <property type="term" value="F:peptidase activity"/>
    <property type="evidence" value="ECO:0007669"/>
    <property type="project" value="UniProtKB-KW"/>
</dbReference>
<dbReference type="InterPro" id="IPR009665">
    <property type="entry name" value="YyaC"/>
</dbReference>
<proteinExistence type="predicted"/>
<keyword evidence="1" id="KW-0645">Protease</keyword>
<dbReference type="InterPro" id="IPR023430">
    <property type="entry name" value="Pept_HybD-like_dom_sf"/>
</dbReference>
<dbReference type="Proteomes" id="UP000250369">
    <property type="component" value="Unassembled WGS sequence"/>
</dbReference>
<protein>
    <submittedName>
        <fullName evidence="1">Spore protease YyaC</fullName>
    </submittedName>
</protein>
<dbReference type="GO" id="GO:0006508">
    <property type="term" value="P:proteolysis"/>
    <property type="evidence" value="ECO:0007669"/>
    <property type="project" value="UniProtKB-KW"/>
</dbReference>
<dbReference type="NCBIfam" id="TIGR02841">
    <property type="entry name" value="spore_YyaC"/>
    <property type="match status" value="1"/>
</dbReference>
<dbReference type="AlphaFoldDB" id="A0A329LTD8"/>
<evidence type="ECO:0000313" key="2">
    <source>
        <dbReference type="Proteomes" id="UP000250369"/>
    </source>
</evidence>
<name>A0A329LTD8_9BACL</name>
<comment type="caution">
    <text evidence="1">The sequence shown here is derived from an EMBL/GenBank/DDBJ whole genome shotgun (WGS) entry which is preliminary data.</text>
</comment>